<dbReference type="Gene3D" id="3.40.630.190">
    <property type="entry name" value="LCP protein"/>
    <property type="match status" value="1"/>
</dbReference>
<feature type="domain" description="LytR/CpsA/Psr regulator C-terminal" evidence="5">
    <location>
        <begin position="453"/>
        <end position="546"/>
    </location>
</feature>
<reference evidence="7" key="1">
    <citation type="submission" date="2019-10" db="EMBL/GenBank/DDBJ databases">
        <title>Antimicrobial potential of Antarctic Bacteria.</title>
        <authorList>
            <person name="Benaud N."/>
            <person name="Edwards R.J."/>
            <person name="Ferrari B.C."/>
        </authorList>
    </citation>
    <scope>NUCLEOTIDE SEQUENCE [LARGE SCALE GENOMIC DNA]</scope>
    <source>
        <strain evidence="7">NBSH44</strain>
    </source>
</reference>
<dbReference type="PANTHER" id="PTHR33392">
    <property type="entry name" value="POLYISOPRENYL-TEICHOIC ACID--PEPTIDOGLYCAN TEICHOIC ACID TRANSFERASE TAGU"/>
    <property type="match status" value="1"/>
</dbReference>
<feature type="region of interest" description="Disordered" evidence="2">
    <location>
        <begin position="547"/>
        <end position="587"/>
    </location>
</feature>
<evidence type="ECO:0000259" key="4">
    <source>
        <dbReference type="Pfam" id="PF03816"/>
    </source>
</evidence>
<feature type="compositionally biased region" description="Basic and acidic residues" evidence="2">
    <location>
        <begin position="64"/>
        <end position="75"/>
    </location>
</feature>
<evidence type="ECO:0000256" key="1">
    <source>
        <dbReference type="ARBA" id="ARBA00006068"/>
    </source>
</evidence>
<feature type="transmembrane region" description="Helical" evidence="3">
    <location>
        <begin position="86"/>
        <end position="109"/>
    </location>
</feature>
<evidence type="ECO:0000256" key="2">
    <source>
        <dbReference type="SAM" id="MobiDB-lite"/>
    </source>
</evidence>
<dbReference type="InterPro" id="IPR050922">
    <property type="entry name" value="LytR/CpsA/Psr_CW_biosynth"/>
</dbReference>
<feature type="domain" description="Cell envelope-related transcriptional attenuator" evidence="4">
    <location>
        <begin position="172"/>
        <end position="332"/>
    </location>
</feature>
<feature type="region of interest" description="Disordered" evidence="2">
    <location>
        <begin position="412"/>
        <end position="447"/>
    </location>
</feature>
<dbReference type="Pfam" id="PF03816">
    <property type="entry name" value="LytR_cpsA_psr"/>
    <property type="match status" value="1"/>
</dbReference>
<keyword evidence="3" id="KW-0472">Membrane</keyword>
<feature type="compositionally biased region" description="Basic and acidic residues" evidence="2">
    <location>
        <begin position="413"/>
        <end position="436"/>
    </location>
</feature>
<dbReference type="RefSeq" id="WP_185300467.1">
    <property type="nucleotide sequence ID" value="NZ_CP045702.1"/>
</dbReference>
<evidence type="ECO:0000313" key="7">
    <source>
        <dbReference type="Proteomes" id="UP000515307"/>
    </source>
</evidence>
<feature type="region of interest" description="Disordered" evidence="2">
    <location>
        <begin position="1"/>
        <end position="82"/>
    </location>
</feature>
<dbReference type="Proteomes" id="UP000515307">
    <property type="component" value="Chromosome"/>
</dbReference>
<dbReference type="EMBL" id="CP045702">
    <property type="protein sequence ID" value="QNE76972.1"/>
    <property type="molecule type" value="Genomic_DNA"/>
</dbReference>
<keyword evidence="7" id="KW-1185">Reference proteome</keyword>
<dbReference type="AlphaFoldDB" id="A0A7G7BNQ7"/>
<dbReference type="NCBIfam" id="TIGR00350">
    <property type="entry name" value="lytR_cpsA_psr"/>
    <property type="match status" value="1"/>
</dbReference>
<comment type="similarity">
    <text evidence="1">Belongs to the LytR/CpsA/Psr (LCP) family.</text>
</comment>
<feature type="compositionally biased region" description="Basic and acidic residues" evidence="2">
    <location>
        <begin position="18"/>
        <end position="45"/>
    </location>
</feature>
<protein>
    <submittedName>
        <fullName evidence="6">LytR family transcriptional regulator</fullName>
    </submittedName>
</protein>
<proteinExistence type="inferred from homology"/>
<keyword evidence="3" id="KW-1133">Transmembrane helix</keyword>
<evidence type="ECO:0000313" key="6">
    <source>
        <dbReference type="EMBL" id="QNE76972.1"/>
    </source>
</evidence>
<evidence type="ECO:0000256" key="3">
    <source>
        <dbReference type="SAM" id="Phobius"/>
    </source>
</evidence>
<dbReference type="InterPro" id="IPR004474">
    <property type="entry name" value="LytR_CpsA_psr"/>
</dbReference>
<dbReference type="Pfam" id="PF13399">
    <property type="entry name" value="LytR_C"/>
    <property type="match status" value="1"/>
</dbReference>
<organism evidence="6 7">
    <name type="scientific">Streptomyces finlayi</name>
    <dbReference type="NCBI Taxonomy" id="67296"/>
    <lineage>
        <taxon>Bacteria</taxon>
        <taxon>Bacillati</taxon>
        <taxon>Actinomycetota</taxon>
        <taxon>Actinomycetes</taxon>
        <taxon>Kitasatosporales</taxon>
        <taxon>Streptomycetaceae</taxon>
        <taxon>Streptomyces</taxon>
    </lineage>
</organism>
<evidence type="ECO:0000259" key="5">
    <source>
        <dbReference type="Pfam" id="PF13399"/>
    </source>
</evidence>
<feature type="compositionally biased region" description="Acidic residues" evidence="2">
    <location>
        <begin position="558"/>
        <end position="572"/>
    </location>
</feature>
<sequence length="587" mass="62668">MGRSSTPGEGTRPRGRHDRQPGREDDSHRSEDGGGRSAARGEGRRGRGGTGRGSGGRPPGPPESGRRRGGPDRGSRRSPKRGKRRIFRWLSSVLALLILATGAAGYFYYEHLNSQLRKGKRSAGNSAAQKTEPNAAGQTPLNILMIGSDSRNSAANLKLGGSKQSVGAKPLADVQMLLHVSADRKNASVVSIPRDTRVDIPACVDPESGEEAPATNALINQTLGRGGPGCTLDTWEKETGIYIDHWMMVDFAGVVSMADAIGGAWVCVKDDVYDLPKPRVPGGSGLRLEAGRTKIQGKQALQWLRTRHAFESDFGRAKAQHMYMNAVIRELKSQNAFTDTGRLMNLAETATESLQVSEEIGTVKKLFDLAMQLENVPLDRLNMLTMPRVPDPLDPDNRVLPKPGAADKLWSLLRDDRPLDKKGRDAEAEKHKKEQAEQEAADAPGPAAADALDVTVVNGTGADGVAATEGRARAITELLRTKGFAKAESAPDPGSALTTQVTYPKSGGAQGKVDALSLTKALGLPGSAVKVSSEVDSLTLTVGSDWRTGDTYPKALDDDTDPLDGTEAENAADEGACMDVYRPYRTP</sequence>
<name>A0A7G7BNQ7_9ACTN</name>
<feature type="compositionally biased region" description="Gly residues" evidence="2">
    <location>
        <begin position="48"/>
        <end position="57"/>
    </location>
</feature>
<dbReference type="PANTHER" id="PTHR33392:SF6">
    <property type="entry name" value="POLYISOPRENYL-TEICHOIC ACID--PEPTIDOGLYCAN TEICHOIC ACID TRANSFERASE TAGU"/>
    <property type="match status" value="1"/>
</dbReference>
<accession>A0A7G7BNQ7</accession>
<gene>
    <name evidence="6" type="ORF">F0344_22230</name>
</gene>
<dbReference type="KEGG" id="sfiy:F0344_22230"/>
<dbReference type="InterPro" id="IPR027381">
    <property type="entry name" value="LytR/CpsA/Psr_C"/>
</dbReference>
<keyword evidence="3" id="KW-0812">Transmembrane</keyword>